<evidence type="ECO:0000313" key="1">
    <source>
        <dbReference type="EMBL" id="KAJ0042114.1"/>
    </source>
</evidence>
<organism evidence="1 2">
    <name type="scientific">Pistacia integerrima</name>
    <dbReference type="NCBI Taxonomy" id="434235"/>
    <lineage>
        <taxon>Eukaryota</taxon>
        <taxon>Viridiplantae</taxon>
        <taxon>Streptophyta</taxon>
        <taxon>Embryophyta</taxon>
        <taxon>Tracheophyta</taxon>
        <taxon>Spermatophyta</taxon>
        <taxon>Magnoliopsida</taxon>
        <taxon>eudicotyledons</taxon>
        <taxon>Gunneridae</taxon>
        <taxon>Pentapetalae</taxon>
        <taxon>rosids</taxon>
        <taxon>malvids</taxon>
        <taxon>Sapindales</taxon>
        <taxon>Anacardiaceae</taxon>
        <taxon>Pistacia</taxon>
    </lineage>
</organism>
<reference evidence="2" key="1">
    <citation type="journal article" date="2023" name="G3 (Bethesda)">
        <title>Genome assembly and association tests identify interacting loci associated with vigor, precocity, and sex in interspecific pistachio rootstocks.</title>
        <authorList>
            <person name="Palmer W."/>
            <person name="Jacygrad E."/>
            <person name="Sagayaradj S."/>
            <person name="Cavanaugh K."/>
            <person name="Han R."/>
            <person name="Bertier L."/>
            <person name="Beede B."/>
            <person name="Kafkas S."/>
            <person name="Golino D."/>
            <person name="Preece J."/>
            <person name="Michelmore R."/>
        </authorList>
    </citation>
    <scope>NUCLEOTIDE SEQUENCE [LARGE SCALE GENOMIC DNA]</scope>
</reference>
<proteinExistence type="predicted"/>
<keyword evidence="2" id="KW-1185">Reference proteome</keyword>
<dbReference type="Proteomes" id="UP001163603">
    <property type="component" value="Chromosome 4"/>
</dbReference>
<comment type="caution">
    <text evidence="1">The sequence shown here is derived from an EMBL/GenBank/DDBJ whole genome shotgun (WGS) entry which is preliminary data.</text>
</comment>
<protein>
    <submittedName>
        <fullName evidence="1">Uncharacterized protein</fullName>
    </submittedName>
</protein>
<accession>A0ACC0YTX8</accession>
<evidence type="ECO:0000313" key="2">
    <source>
        <dbReference type="Proteomes" id="UP001163603"/>
    </source>
</evidence>
<dbReference type="EMBL" id="CM047739">
    <property type="protein sequence ID" value="KAJ0042114.1"/>
    <property type="molecule type" value="Genomic_DNA"/>
</dbReference>
<gene>
    <name evidence="1" type="ORF">Pint_17835</name>
</gene>
<sequence length="148" mass="16347">MALPIVMSASGKLPHPLAASLGRGKKKCLQIWSVVLIASTAALVPFLVILLFLCYYKRMQGKEKAKAEQEVDRSVELSEKKMATLRSSEDPERMVELEFLVRLILVFDLDDSLRASTEVLGKGKLGSTYKATLELGSVVAVKKSKKHE</sequence>
<name>A0ACC0YTX8_9ROSI</name>